<evidence type="ECO:0000313" key="1">
    <source>
        <dbReference type="EMBL" id="TDQ55457.1"/>
    </source>
</evidence>
<dbReference type="EMBL" id="SNYN01000001">
    <property type="protein sequence ID" value="TDQ55457.1"/>
    <property type="molecule type" value="Genomic_DNA"/>
</dbReference>
<sequence length="109" mass="11675">MGGAELSAGGGFLEELGGVAADFGVGEDGGEDRPGRVAQVGEIAREQWDYEAGAGIQLIRHEIPDRRLVHHAHAVFLAGGERLNVGSPAQWSTWAWEFESGLYTDLSVR</sequence>
<dbReference type="AlphaFoldDB" id="A0A4R6VEI4"/>
<comment type="caution">
    <text evidence="1">The sequence shown here is derived from an EMBL/GenBank/DDBJ whole genome shotgun (WGS) entry which is preliminary data.</text>
</comment>
<proteinExistence type="predicted"/>
<keyword evidence="2" id="KW-1185">Reference proteome</keyword>
<organism evidence="1 2">
    <name type="scientific">Actinorugispora endophytica</name>
    <dbReference type="NCBI Taxonomy" id="1605990"/>
    <lineage>
        <taxon>Bacteria</taxon>
        <taxon>Bacillati</taxon>
        <taxon>Actinomycetota</taxon>
        <taxon>Actinomycetes</taxon>
        <taxon>Streptosporangiales</taxon>
        <taxon>Nocardiopsidaceae</taxon>
        <taxon>Actinorugispora</taxon>
    </lineage>
</organism>
<accession>A0A4R6VEI4</accession>
<evidence type="ECO:0000313" key="2">
    <source>
        <dbReference type="Proteomes" id="UP000295281"/>
    </source>
</evidence>
<reference evidence="1 2" key="1">
    <citation type="submission" date="2019-03" db="EMBL/GenBank/DDBJ databases">
        <title>Genomic Encyclopedia of Type Strains, Phase IV (KMG-IV): sequencing the most valuable type-strain genomes for metagenomic binning, comparative biology and taxonomic classification.</title>
        <authorList>
            <person name="Goeker M."/>
        </authorList>
    </citation>
    <scope>NUCLEOTIDE SEQUENCE [LARGE SCALE GENOMIC DNA]</scope>
    <source>
        <strain evidence="1 2">DSM 46770</strain>
    </source>
</reference>
<gene>
    <name evidence="1" type="ORF">EV190_101784</name>
</gene>
<name>A0A4R6VEI4_9ACTN</name>
<protein>
    <submittedName>
        <fullName evidence="1">Uncharacterized protein</fullName>
    </submittedName>
</protein>
<dbReference type="Proteomes" id="UP000295281">
    <property type="component" value="Unassembled WGS sequence"/>
</dbReference>